<dbReference type="EMBL" id="JAFEJA010000001">
    <property type="protein sequence ID" value="MBM9620748.1"/>
    <property type="molecule type" value="Genomic_DNA"/>
</dbReference>
<name>A0ABS2UUI7_9ACTN</name>
<proteinExistence type="predicted"/>
<accession>A0ABS2UUI7</accession>
<evidence type="ECO:0000313" key="4">
    <source>
        <dbReference type="Proteomes" id="UP000664109"/>
    </source>
</evidence>
<feature type="region of interest" description="Disordered" evidence="1">
    <location>
        <begin position="73"/>
        <end position="98"/>
    </location>
</feature>
<keyword evidence="2" id="KW-0472">Membrane</keyword>
<feature type="transmembrane region" description="Helical" evidence="2">
    <location>
        <begin position="46"/>
        <end position="67"/>
    </location>
</feature>
<dbReference type="RefSeq" id="WP_205374698.1">
    <property type="nucleotide sequence ID" value="NZ_JAFEJA010000001.1"/>
</dbReference>
<evidence type="ECO:0000256" key="1">
    <source>
        <dbReference type="SAM" id="MobiDB-lite"/>
    </source>
</evidence>
<feature type="compositionally biased region" description="Pro residues" evidence="1">
    <location>
        <begin position="9"/>
        <end position="21"/>
    </location>
</feature>
<feature type="region of interest" description="Disordered" evidence="1">
    <location>
        <begin position="1"/>
        <end position="45"/>
    </location>
</feature>
<keyword evidence="4" id="KW-1185">Reference proteome</keyword>
<gene>
    <name evidence="3" type="ORF">JE024_18820</name>
</gene>
<reference evidence="3 4" key="1">
    <citation type="journal article" date="2016" name="Arch. Microbiol.">
        <title>Streptomyces zhihengii sp. nov., isolated from rhizospheric soil of Psammosilene tunicoides.</title>
        <authorList>
            <person name="Huang M.J."/>
            <person name="Fei J.J."/>
            <person name="Salam N."/>
            <person name="Kim C.J."/>
            <person name="Hozzein W.N."/>
            <person name="Xiao M."/>
            <person name="Huang H.Q."/>
            <person name="Li W.J."/>
        </authorList>
    </citation>
    <scope>NUCLEOTIDE SEQUENCE [LARGE SCALE GENOMIC DNA]</scope>
    <source>
        <strain evidence="3 4">YIM T102</strain>
    </source>
</reference>
<organism evidence="3 4">
    <name type="scientific">Streptomyces zhihengii</name>
    <dbReference type="NCBI Taxonomy" id="1818004"/>
    <lineage>
        <taxon>Bacteria</taxon>
        <taxon>Bacillati</taxon>
        <taxon>Actinomycetota</taxon>
        <taxon>Actinomycetes</taxon>
        <taxon>Kitasatosporales</taxon>
        <taxon>Streptomycetaceae</taxon>
        <taxon>Streptomyces</taxon>
    </lineage>
</organism>
<comment type="caution">
    <text evidence="3">The sequence shown here is derived from an EMBL/GenBank/DDBJ whole genome shotgun (WGS) entry which is preliminary data.</text>
</comment>
<dbReference type="Proteomes" id="UP000664109">
    <property type="component" value="Unassembled WGS sequence"/>
</dbReference>
<evidence type="ECO:0008006" key="5">
    <source>
        <dbReference type="Google" id="ProtNLM"/>
    </source>
</evidence>
<evidence type="ECO:0000313" key="3">
    <source>
        <dbReference type="EMBL" id="MBM9620748.1"/>
    </source>
</evidence>
<protein>
    <recommendedName>
        <fullName evidence="5">Serine/threonine protein kinase</fullName>
    </recommendedName>
</protein>
<sequence>MEPQDPGASSPPAPDTPPAPAEAPAHAPDGAAATPGPRPRRRGRTAALIAAAAVLGVLGGTVTGYTVQYHREPTPLPALSQPDLRTPKPVPAKPGTTARSMNVNRWVKTDGDLRELLLPKPKGAKTETKPAWQDLFSYAQWFEEEDYMFEELAEDDFRRCASVSWSVGGKVYVDIQLIQFREEHELKASSFGEGQQWYLDEDKWAGNDGEPIPGSADGRTYVFDEPLREAGYEPLYRGRAVAWRGDVVMLIEYANNAGPINEKDLKSLAKRQLERL</sequence>
<evidence type="ECO:0000256" key="2">
    <source>
        <dbReference type="SAM" id="Phobius"/>
    </source>
</evidence>
<keyword evidence="2" id="KW-0812">Transmembrane</keyword>
<feature type="compositionally biased region" description="Low complexity" evidence="1">
    <location>
        <begin position="22"/>
        <end position="35"/>
    </location>
</feature>
<keyword evidence="2" id="KW-1133">Transmembrane helix</keyword>